<dbReference type="GO" id="GO:0048476">
    <property type="term" value="C:Holliday junction resolvase complex"/>
    <property type="evidence" value="ECO:0007669"/>
    <property type="project" value="UniProtKB-UniRule"/>
</dbReference>
<keyword evidence="2 13" id="KW-0963">Cytoplasm</keyword>
<dbReference type="GO" id="GO:0003677">
    <property type="term" value="F:DNA binding"/>
    <property type="evidence" value="ECO:0007669"/>
    <property type="project" value="UniProtKB-KW"/>
</dbReference>
<name>A0A6J4VUC1_9CYAN</name>
<dbReference type="InterPro" id="IPR002176">
    <property type="entry name" value="X-over_junc_endoDNase_RuvC"/>
</dbReference>
<keyword evidence="9 13" id="KW-0238">DNA-binding</keyword>
<comment type="subunit">
    <text evidence="13">Homodimer which binds Holliday junction (HJ) DNA. The HJ becomes 2-fold symmetrical on binding to RuvC with unstacked arms; it has a different conformation from HJ DNA in complex with RuvA. In the full resolvosome a probable DNA-RuvA(4)-RuvB(12)-RuvC(2) complex forms which resolves the HJ.</text>
</comment>
<dbReference type="InterPro" id="IPR012337">
    <property type="entry name" value="RNaseH-like_sf"/>
</dbReference>
<accession>A0A6J4VUC1</accession>
<evidence type="ECO:0000313" key="14">
    <source>
        <dbReference type="EMBL" id="CAA9588189.1"/>
    </source>
</evidence>
<evidence type="ECO:0000256" key="4">
    <source>
        <dbReference type="ARBA" id="ARBA00022723"/>
    </source>
</evidence>
<evidence type="ECO:0000256" key="3">
    <source>
        <dbReference type="ARBA" id="ARBA00022722"/>
    </source>
</evidence>
<evidence type="ECO:0000256" key="7">
    <source>
        <dbReference type="ARBA" id="ARBA00022801"/>
    </source>
</evidence>
<evidence type="ECO:0000256" key="9">
    <source>
        <dbReference type="ARBA" id="ARBA00023125"/>
    </source>
</evidence>
<dbReference type="PRINTS" id="PR00696">
    <property type="entry name" value="RSOLVASERUVC"/>
</dbReference>
<dbReference type="Pfam" id="PF02075">
    <property type="entry name" value="RuvC"/>
    <property type="match status" value="1"/>
</dbReference>
<comment type="similarity">
    <text evidence="1 13">Belongs to the RuvC family.</text>
</comment>
<dbReference type="CDD" id="cd16962">
    <property type="entry name" value="RuvC"/>
    <property type="match status" value="1"/>
</dbReference>
<dbReference type="InterPro" id="IPR020563">
    <property type="entry name" value="X-over_junc_endoDNase_Mg_BS"/>
</dbReference>
<dbReference type="FunFam" id="3.30.420.10:FF:000002">
    <property type="entry name" value="Crossover junction endodeoxyribonuclease RuvC"/>
    <property type="match status" value="1"/>
</dbReference>
<dbReference type="GO" id="GO:0000287">
    <property type="term" value="F:magnesium ion binding"/>
    <property type="evidence" value="ECO:0007669"/>
    <property type="project" value="UniProtKB-UniRule"/>
</dbReference>
<keyword evidence="4 13" id="KW-0479">Metal-binding</keyword>
<evidence type="ECO:0000256" key="13">
    <source>
        <dbReference type="HAMAP-Rule" id="MF_00034"/>
    </source>
</evidence>
<gene>
    <name evidence="13" type="primary">ruvC</name>
    <name evidence="14" type="ORF">AVDCRST_MAG81-4331</name>
</gene>
<dbReference type="GO" id="GO:0006310">
    <property type="term" value="P:DNA recombination"/>
    <property type="evidence" value="ECO:0007669"/>
    <property type="project" value="UniProtKB-UniRule"/>
</dbReference>
<keyword evidence="3 13" id="KW-0540">Nuclease</keyword>
<dbReference type="SUPFAM" id="SSF53098">
    <property type="entry name" value="Ribonuclease H-like"/>
    <property type="match status" value="1"/>
</dbReference>
<dbReference type="GO" id="GO:0006281">
    <property type="term" value="P:DNA repair"/>
    <property type="evidence" value="ECO:0007669"/>
    <property type="project" value="UniProtKB-UniRule"/>
</dbReference>
<dbReference type="PANTHER" id="PTHR30194:SF3">
    <property type="entry name" value="CROSSOVER JUNCTION ENDODEOXYRIBONUCLEASE RUVC"/>
    <property type="match status" value="1"/>
</dbReference>
<dbReference type="PANTHER" id="PTHR30194">
    <property type="entry name" value="CROSSOVER JUNCTION ENDODEOXYRIBONUCLEASE RUVC"/>
    <property type="match status" value="1"/>
</dbReference>
<dbReference type="HAMAP" id="MF_00034">
    <property type="entry name" value="RuvC"/>
    <property type="match status" value="1"/>
</dbReference>
<dbReference type="AlphaFoldDB" id="A0A6J4VUC1"/>
<evidence type="ECO:0000256" key="5">
    <source>
        <dbReference type="ARBA" id="ARBA00022759"/>
    </source>
</evidence>
<keyword evidence="11 13" id="KW-0234">DNA repair</keyword>
<evidence type="ECO:0000256" key="2">
    <source>
        <dbReference type="ARBA" id="ARBA00022490"/>
    </source>
</evidence>
<evidence type="ECO:0000256" key="8">
    <source>
        <dbReference type="ARBA" id="ARBA00022842"/>
    </source>
</evidence>
<feature type="binding site" evidence="13">
    <location>
        <position position="43"/>
    </location>
    <ligand>
        <name>Mg(2+)</name>
        <dbReference type="ChEBI" id="CHEBI:18420"/>
        <label>1</label>
    </ligand>
</feature>
<dbReference type="Gene3D" id="3.30.420.10">
    <property type="entry name" value="Ribonuclease H-like superfamily/Ribonuclease H"/>
    <property type="match status" value="1"/>
</dbReference>
<dbReference type="NCBIfam" id="NF000711">
    <property type="entry name" value="PRK00039.2-1"/>
    <property type="match status" value="1"/>
</dbReference>
<comment type="function">
    <text evidence="13">The RuvA-RuvB-RuvC complex processes Holliday junction (HJ) DNA during genetic recombination and DNA repair. Endonuclease that resolves HJ intermediates. Cleaves cruciform DNA by making single-stranded nicks across the HJ at symmetrical positions within the homologous arms, yielding a 5'-phosphate and a 3'-hydroxyl group; requires a central core of homology in the junction. The consensus cleavage sequence is 5'-(A/T)TT(C/G)-3'. Cleavage occurs on the 3'-side of the TT dinucleotide at the point of strand exchange. HJ branch migration catalyzed by RuvA-RuvB allows RuvC to scan DNA until it finds its consensus sequence, where it cleaves and resolves the cruciform DNA.</text>
</comment>
<keyword evidence="6 13" id="KW-0227">DNA damage</keyword>
<comment type="catalytic activity">
    <reaction evidence="12 13">
        <text>Endonucleolytic cleavage at a junction such as a reciprocal single-stranded crossover between two homologous DNA duplexes (Holliday junction).</text>
        <dbReference type="EC" id="3.1.21.10"/>
    </reaction>
</comment>
<keyword evidence="7 13" id="KW-0378">Hydrolase</keyword>
<feature type="binding site" evidence="13">
    <location>
        <position position="106"/>
    </location>
    <ligand>
        <name>Mg(2+)</name>
        <dbReference type="ChEBI" id="CHEBI:18420"/>
        <label>2</label>
    </ligand>
</feature>
<dbReference type="EMBL" id="CADCWO010000227">
    <property type="protein sequence ID" value="CAA9588189.1"/>
    <property type="molecule type" value="Genomic_DNA"/>
</dbReference>
<keyword evidence="5 13" id="KW-0255">Endonuclease</keyword>
<evidence type="ECO:0000256" key="11">
    <source>
        <dbReference type="ARBA" id="ARBA00023204"/>
    </source>
</evidence>
<dbReference type="InterPro" id="IPR036397">
    <property type="entry name" value="RNaseH_sf"/>
</dbReference>
<evidence type="ECO:0000256" key="12">
    <source>
        <dbReference type="ARBA" id="ARBA00029354"/>
    </source>
</evidence>
<evidence type="ECO:0000256" key="6">
    <source>
        <dbReference type="ARBA" id="ARBA00022763"/>
    </source>
</evidence>
<reference evidence="14" key="1">
    <citation type="submission" date="2020-02" db="EMBL/GenBank/DDBJ databases">
        <authorList>
            <person name="Meier V. D."/>
        </authorList>
    </citation>
    <scope>NUCLEOTIDE SEQUENCE</scope>
    <source>
        <strain evidence="14">AVDCRST_MAG81</strain>
    </source>
</reference>
<keyword evidence="10 13" id="KW-0233">DNA recombination</keyword>
<comment type="subcellular location">
    <subcellularLocation>
        <location evidence="13">Cytoplasm</location>
    </subcellularLocation>
</comment>
<organism evidence="14">
    <name type="scientific">uncultured Synechococcales cyanobacterium</name>
    <dbReference type="NCBI Taxonomy" id="1936017"/>
    <lineage>
        <taxon>Bacteria</taxon>
        <taxon>Bacillati</taxon>
        <taxon>Cyanobacteriota</taxon>
        <taxon>Cyanophyceae</taxon>
        <taxon>Synechococcales</taxon>
        <taxon>environmental samples</taxon>
    </lineage>
</organism>
<proteinExistence type="inferred from homology"/>
<feature type="active site" evidence="13">
    <location>
        <position position="106"/>
    </location>
</feature>
<comment type="cofactor">
    <cofactor evidence="13">
        <name>Mg(2+)</name>
        <dbReference type="ChEBI" id="CHEBI:18420"/>
    </cofactor>
    <text evidence="13">Binds 2 Mg(2+) ion per subunit.</text>
</comment>
<dbReference type="EC" id="3.1.21.10" evidence="13"/>
<feature type="active site" evidence="13">
    <location>
        <position position="178"/>
    </location>
</feature>
<dbReference type="GO" id="GO:0008821">
    <property type="term" value="F:crossover junction DNA endonuclease activity"/>
    <property type="evidence" value="ECO:0007669"/>
    <property type="project" value="UniProtKB-UniRule"/>
</dbReference>
<dbReference type="GO" id="GO:0005737">
    <property type="term" value="C:cytoplasm"/>
    <property type="evidence" value="ECO:0007669"/>
    <property type="project" value="UniProtKB-SubCell"/>
</dbReference>
<keyword evidence="8 13" id="KW-0460">Magnesium</keyword>
<evidence type="ECO:0000256" key="10">
    <source>
        <dbReference type="ARBA" id="ARBA00023172"/>
    </source>
</evidence>
<sequence length="193" mass="21184">MEHLARIPRAVRLVQATPSTEKPSWQRVLKSIAQVEKRILGLDPGLATLGFGGISIKSELATSASLLDFGVIQTPAKTDIGERLRTIYDDMHLLLKECKPDLVAVEKLFFYKMGNTILVAQARGVLLLVLAQYGVPTIEFTPAQIKQALTGYGNADKQEVQQAVARELNLEYIPRPDDAADALAVALTAWFNI</sequence>
<feature type="active site" evidence="13">
    <location>
        <position position="43"/>
    </location>
</feature>
<protein>
    <recommendedName>
        <fullName evidence="13">Crossover junction endodeoxyribonuclease RuvC</fullName>
        <ecNumber evidence="13">3.1.21.10</ecNumber>
    </recommendedName>
    <alternativeName>
        <fullName evidence="13">Holliday junction nuclease RuvC</fullName>
    </alternativeName>
    <alternativeName>
        <fullName evidence="13">Holliday junction resolvase RuvC</fullName>
    </alternativeName>
</protein>
<feature type="binding site" evidence="13">
    <location>
        <position position="178"/>
    </location>
    <ligand>
        <name>Mg(2+)</name>
        <dbReference type="ChEBI" id="CHEBI:18420"/>
        <label>1</label>
    </ligand>
</feature>
<evidence type="ECO:0000256" key="1">
    <source>
        <dbReference type="ARBA" id="ARBA00009518"/>
    </source>
</evidence>
<dbReference type="PROSITE" id="PS01321">
    <property type="entry name" value="RUVC"/>
    <property type="match status" value="1"/>
</dbReference>